<organism evidence="4 5">
    <name type="scientific">Cyclotella cryptica</name>
    <dbReference type="NCBI Taxonomy" id="29204"/>
    <lineage>
        <taxon>Eukaryota</taxon>
        <taxon>Sar</taxon>
        <taxon>Stramenopiles</taxon>
        <taxon>Ochrophyta</taxon>
        <taxon>Bacillariophyta</taxon>
        <taxon>Coscinodiscophyceae</taxon>
        <taxon>Thalassiosirophycidae</taxon>
        <taxon>Stephanodiscales</taxon>
        <taxon>Stephanodiscaceae</taxon>
        <taxon>Cyclotella</taxon>
    </lineage>
</organism>
<feature type="compositionally biased region" description="Polar residues" evidence="1">
    <location>
        <begin position="499"/>
        <end position="511"/>
    </location>
</feature>
<accession>A0ABD3NPM4</accession>
<keyword evidence="2" id="KW-1133">Transmembrane helix</keyword>
<dbReference type="InterPro" id="IPR052918">
    <property type="entry name" value="Motility_Chemotaxis_Reg"/>
</dbReference>
<evidence type="ECO:0000256" key="2">
    <source>
        <dbReference type="SAM" id="Phobius"/>
    </source>
</evidence>
<feature type="region of interest" description="Disordered" evidence="1">
    <location>
        <begin position="499"/>
        <end position="522"/>
    </location>
</feature>
<gene>
    <name evidence="4" type="ORF">HJC23_004105</name>
</gene>
<dbReference type="PANTHER" id="PTHR35580:SF1">
    <property type="entry name" value="PHYTASE-LIKE DOMAIN-CONTAINING PROTEIN"/>
    <property type="match status" value="1"/>
</dbReference>
<dbReference type="AlphaFoldDB" id="A0ABD3NPM4"/>
<keyword evidence="2" id="KW-0472">Membrane</keyword>
<reference evidence="4 5" key="1">
    <citation type="journal article" date="2020" name="G3 (Bethesda)">
        <title>Improved Reference Genome for Cyclotella cryptica CCMP332, a Model for Cell Wall Morphogenesis, Salinity Adaptation, and Lipid Production in Diatoms (Bacillariophyta).</title>
        <authorList>
            <person name="Roberts W.R."/>
            <person name="Downey K.M."/>
            <person name="Ruck E.C."/>
            <person name="Traller J.C."/>
            <person name="Alverson A.J."/>
        </authorList>
    </citation>
    <scope>NUCLEOTIDE SEQUENCE [LARGE SCALE GENOMIC DNA]</scope>
    <source>
        <strain evidence="4 5">CCMP332</strain>
    </source>
</reference>
<dbReference type="SUPFAM" id="SSF101898">
    <property type="entry name" value="NHL repeat"/>
    <property type="match status" value="1"/>
</dbReference>
<keyword evidence="3" id="KW-0732">Signal</keyword>
<keyword evidence="2" id="KW-0812">Transmembrane</keyword>
<protein>
    <submittedName>
        <fullName evidence="4">Uncharacterized protein</fullName>
    </submittedName>
</protein>
<feature type="transmembrane region" description="Helical" evidence="2">
    <location>
        <begin position="770"/>
        <end position="791"/>
    </location>
</feature>
<keyword evidence="5" id="KW-1185">Reference proteome</keyword>
<feature type="compositionally biased region" description="Basic and acidic residues" evidence="1">
    <location>
        <begin position="969"/>
        <end position="978"/>
    </location>
</feature>
<evidence type="ECO:0000256" key="3">
    <source>
        <dbReference type="SAM" id="SignalP"/>
    </source>
</evidence>
<evidence type="ECO:0000313" key="5">
    <source>
        <dbReference type="Proteomes" id="UP001516023"/>
    </source>
</evidence>
<comment type="caution">
    <text evidence="4">The sequence shown here is derived from an EMBL/GenBank/DDBJ whole genome shotgun (WGS) entry which is preliminary data.</text>
</comment>
<evidence type="ECO:0000256" key="1">
    <source>
        <dbReference type="SAM" id="MobiDB-lite"/>
    </source>
</evidence>
<sequence length="1015" mass="109909">MTSVTKLLLLLHLLQSNASDNFAPYGFQSGHFTNPSSSSSDPSIIAADAESIDDDSFAGGMYYDSQRNLIYFTGMTYGVYFDGDHAKDETDDRKTPHLANSDCFLGVLQLPQEEGPNLKQDPSWLVHSGTGGDAGAKLIYARRLGTPQNSETCSTLLMLSQVNDNLVDESKNKLKLALLGHVNPTPLSHADLNSRLLTQDTLTIQESEEGIGYEVFGTNNTDAIESRQLYDKNKGGFFSSLSKSEPITETGRAYGFVVDIDIELKLNDGGDTTANTALLGGYVLESSPLVYPVAMTQSRRDPDQIYVVSMHADQGSEGVLNPEYTATIQMESDASLRMRPDVTLGGAGGNGADMVGGVPKYGDAFYVSEFRAIIGWLFFRNDGRHFHALSFFSTYLLEVQQLSITPYQKLMGVEPTETEKIKTTMMSGWGFGFKLNDAKDVRPSCVEFVKGKTPDDDLILLAGTTRKEGAKGYSDLDGFVTKLIPPPPSPVPDYTTGTTVDSASSMQTEAKNPTKRIDSTTGRDETVTAICLPPPNPKTGVITHAFIVGSIANSESESNPSGKDPSLAYILMMKLEDMSTIWKQRIPSIHPDGIGGDVLGEGCAVSPDGKVVYLAGTIDGGSVLHTGLPNNLSDPSDPSSPPIKPAGGVSDVFVVAYDVVFGNVMWGKQLGTVYDDKLARGGGITVDNDGNAIIMGSTRGPLQRYRPNESNGTLQALQRLASDIFVMSLSRTNGKFINAPYTGSPITSGMSASTSSTASMGSAAGGLSSGAIAGISIASILFACFFGVCLCRQVRRKKDVKASERMWDRDYSDDYSFDLPGSGYRGSFLGGRKGGGKGSVNGLRIVRGGMRGDAWDDGEDRISKSASWMKNNDDISRFSPSNMFKSERNNAINHNASYASRKSDENSDFLASLRDEANITMSKMFNESDTKDPRLDDGASIKSLLSHYREVRKGKLFVSEESTNQVKDGSSESDERRRTFAPTHRHPLHARTMRLEEYPLGRIRQMVSLSSPLYD</sequence>
<dbReference type="PANTHER" id="PTHR35580">
    <property type="entry name" value="CELL SURFACE GLYCOPROTEIN (S-LAYER PROTEIN)-LIKE PROTEIN"/>
    <property type="match status" value="1"/>
</dbReference>
<name>A0ABD3NPM4_9STRA</name>
<feature type="chain" id="PRO_5044877983" evidence="3">
    <location>
        <begin position="19"/>
        <end position="1015"/>
    </location>
</feature>
<dbReference type="EMBL" id="JABMIG020000464">
    <property type="protein sequence ID" value="KAL3777101.1"/>
    <property type="molecule type" value="Genomic_DNA"/>
</dbReference>
<feature type="signal peptide" evidence="3">
    <location>
        <begin position="1"/>
        <end position="18"/>
    </location>
</feature>
<dbReference type="Proteomes" id="UP001516023">
    <property type="component" value="Unassembled WGS sequence"/>
</dbReference>
<proteinExistence type="predicted"/>
<feature type="region of interest" description="Disordered" evidence="1">
    <location>
        <begin position="960"/>
        <end position="984"/>
    </location>
</feature>
<evidence type="ECO:0000313" key="4">
    <source>
        <dbReference type="EMBL" id="KAL3777101.1"/>
    </source>
</evidence>